<feature type="compositionally biased region" description="Basic and acidic residues" evidence="1">
    <location>
        <begin position="233"/>
        <end position="251"/>
    </location>
</feature>
<protein>
    <submittedName>
        <fullName evidence="5">Transmembrane protein</fullName>
    </submittedName>
</protein>
<sequence length="391" mass="43348">MHNACLLVLLLILLTTVWVHSADFDVASDSDDRRSDRNRFNKPLRQRREDGDSSSTPKPTRRRRPPTAAYQPLQVEEVDAFDITTAAPKKKDNKSQIAFYIVLGIGIPAIILTAVGFYLLIYCRKRKQNPKPKTASVAGNNNSATVATTPTSNKQLPPVAVAIVPFSPVPSSTTPKARTPPPSSQPVKDAKEMKSPITPSKDKLQKSQPSNSSLMVNKEKSSSAKSIKVPKRERKDDKKVKKEEKEEEKDNSLTSALLITPETAEVPVKSEPTVSTRPTQAPTTDEMAPDWIPPDKFSHKGPLVLKKYNKVDLNHELDAEPERQVLDSDHITWDDRHQVHEMGSEVEVVISNKSTSIMGGASKSNRSEKSESKKKTKNSKSERTKSTKSSQ</sequence>
<feature type="signal peptide" evidence="3">
    <location>
        <begin position="1"/>
        <end position="21"/>
    </location>
</feature>
<organism evidence="4 5">
    <name type="scientific">Panagrellus redivivus</name>
    <name type="common">Microworm</name>
    <dbReference type="NCBI Taxonomy" id="6233"/>
    <lineage>
        <taxon>Eukaryota</taxon>
        <taxon>Metazoa</taxon>
        <taxon>Ecdysozoa</taxon>
        <taxon>Nematoda</taxon>
        <taxon>Chromadorea</taxon>
        <taxon>Rhabditida</taxon>
        <taxon>Tylenchina</taxon>
        <taxon>Panagrolaimomorpha</taxon>
        <taxon>Panagrolaimoidea</taxon>
        <taxon>Panagrolaimidae</taxon>
        <taxon>Panagrellus</taxon>
    </lineage>
</organism>
<keyword evidence="2" id="KW-0472">Membrane</keyword>
<dbReference type="AlphaFoldDB" id="A0A7E4VUU3"/>
<keyword evidence="2" id="KW-1133">Transmembrane helix</keyword>
<dbReference type="WBParaSite" id="Pan_g3736.t1">
    <property type="protein sequence ID" value="Pan_g3736.t1"/>
    <property type="gene ID" value="Pan_g3736"/>
</dbReference>
<accession>A0A7E4VUU3</accession>
<reference evidence="5" key="2">
    <citation type="submission" date="2020-10" db="UniProtKB">
        <authorList>
            <consortium name="WormBaseParasite"/>
        </authorList>
    </citation>
    <scope>IDENTIFICATION</scope>
</reference>
<name>A0A7E4VUU3_PANRE</name>
<feature type="region of interest" description="Disordered" evidence="1">
    <location>
        <begin position="28"/>
        <end position="71"/>
    </location>
</feature>
<reference evidence="4" key="1">
    <citation type="journal article" date="2013" name="Genetics">
        <title>The draft genome and transcriptome of Panagrellus redivivus are shaped by the harsh demands of a free-living lifestyle.</title>
        <authorList>
            <person name="Srinivasan J."/>
            <person name="Dillman A.R."/>
            <person name="Macchietto M.G."/>
            <person name="Heikkinen L."/>
            <person name="Lakso M."/>
            <person name="Fracchia K.M."/>
            <person name="Antoshechkin I."/>
            <person name="Mortazavi A."/>
            <person name="Wong G."/>
            <person name="Sternberg P.W."/>
        </authorList>
    </citation>
    <scope>NUCLEOTIDE SEQUENCE [LARGE SCALE GENOMIC DNA]</scope>
    <source>
        <strain evidence="4">MT8872</strain>
    </source>
</reference>
<keyword evidence="2" id="KW-0812">Transmembrane</keyword>
<feature type="region of interest" description="Disordered" evidence="1">
    <location>
        <begin position="170"/>
        <end position="300"/>
    </location>
</feature>
<feature type="compositionally biased region" description="Polar residues" evidence="1">
    <location>
        <begin position="272"/>
        <end position="283"/>
    </location>
</feature>
<feature type="compositionally biased region" description="Basic and acidic residues" evidence="1">
    <location>
        <begin position="188"/>
        <end position="205"/>
    </location>
</feature>
<feature type="chain" id="PRO_5028853922" evidence="3">
    <location>
        <begin position="22"/>
        <end position="391"/>
    </location>
</feature>
<feature type="transmembrane region" description="Helical" evidence="2">
    <location>
        <begin position="97"/>
        <end position="121"/>
    </location>
</feature>
<dbReference type="Proteomes" id="UP000492821">
    <property type="component" value="Unassembled WGS sequence"/>
</dbReference>
<evidence type="ECO:0000256" key="2">
    <source>
        <dbReference type="SAM" id="Phobius"/>
    </source>
</evidence>
<evidence type="ECO:0000256" key="3">
    <source>
        <dbReference type="SAM" id="SignalP"/>
    </source>
</evidence>
<feature type="compositionally biased region" description="Basic and acidic residues" evidence="1">
    <location>
        <begin position="365"/>
        <end position="385"/>
    </location>
</feature>
<keyword evidence="4" id="KW-1185">Reference proteome</keyword>
<evidence type="ECO:0000256" key="1">
    <source>
        <dbReference type="SAM" id="MobiDB-lite"/>
    </source>
</evidence>
<proteinExistence type="predicted"/>
<evidence type="ECO:0000313" key="4">
    <source>
        <dbReference type="Proteomes" id="UP000492821"/>
    </source>
</evidence>
<feature type="region of interest" description="Disordered" evidence="1">
    <location>
        <begin position="130"/>
        <end position="153"/>
    </location>
</feature>
<feature type="compositionally biased region" description="Basic and acidic residues" evidence="1">
    <location>
        <begin position="30"/>
        <end position="39"/>
    </location>
</feature>
<feature type="region of interest" description="Disordered" evidence="1">
    <location>
        <begin position="352"/>
        <end position="391"/>
    </location>
</feature>
<feature type="compositionally biased region" description="Polar residues" evidence="1">
    <location>
        <begin position="206"/>
        <end position="215"/>
    </location>
</feature>
<evidence type="ECO:0000313" key="5">
    <source>
        <dbReference type="WBParaSite" id="Pan_g3736.t1"/>
    </source>
</evidence>
<feature type="compositionally biased region" description="Polar residues" evidence="1">
    <location>
        <begin position="137"/>
        <end position="153"/>
    </location>
</feature>
<keyword evidence="3" id="KW-0732">Signal</keyword>